<protein>
    <submittedName>
        <fullName evidence="2">Uncharacterized protein</fullName>
    </submittedName>
</protein>
<feature type="region of interest" description="Disordered" evidence="1">
    <location>
        <begin position="44"/>
        <end position="70"/>
    </location>
</feature>
<evidence type="ECO:0000313" key="3">
    <source>
        <dbReference type="Proteomes" id="UP001066276"/>
    </source>
</evidence>
<comment type="caution">
    <text evidence="2">The sequence shown here is derived from an EMBL/GenBank/DDBJ whole genome shotgun (WGS) entry which is preliminary data.</text>
</comment>
<dbReference type="Proteomes" id="UP001066276">
    <property type="component" value="Chromosome 1_1"/>
</dbReference>
<evidence type="ECO:0000256" key="1">
    <source>
        <dbReference type="SAM" id="MobiDB-lite"/>
    </source>
</evidence>
<proteinExistence type="predicted"/>
<keyword evidence="3" id="KW-1185">Reference proteome</keyword>
<dbReference type="AlphaFoldDB" id="A0AAV7WP83"/>
<accession>A0AAV7WP83</accession>
<evidence type="ECO:0000313" key="2">
    <source>
        <dbReference type="EMBL" id="KAJ1215869.1"/>
    </source>
</evidence>
<name>A0AAV7WP83_PLEWA</name>
<reference evidence="2" key="1">
    <citation type="journal article" date="2022" name="bioRxiv">
        <title>Sequencing and chromosome-scale assembly of the giantPleurodeles waltlgenome.</title>
        <authorList>
            <person name="Brown T."/>
            <person name="Elewa A."/>
            <person name="Iarovenko S."/>
            <person name="Subramanian E."/>
            <person name="Araus A.J."/>
            <person name="Petzold A."/>
            <person name="Susuki M."/>
            <person name="Suzuki K.-i.T."/>
            <person name="Hayashi T."/>
            <person name="Toyoda A."/>
            <person name="Oliveira C."/>
            <person name="Osipova E."/>
            <person name="Leigh N.D."/>
            <person name="Simon A."/>
            <person name="Yun M.H."/>
        </authorList>
    </citation>
    <scope>NUCLEOTIDE SEQUENCE</scope>
    <source>
        <strain evidence="2">20211129_DDA</strain>
        <tissue evidence="2">Liver</tissue>
    </source>
</reference>
<gene>
    <name evidence="2" type="ORF">NDU88_003476</name>
</gene>
<dbReference type="EMBL" id="JANPWB010000001">
    <property type="protein sequence ID" value="KAJ1215869.1"/>
    <property type="molecule type" value="Genomic_DNA"/>
</dbReference>
<sequence>MLCAHIHRAKTEGNPMIPVIKETKSHDTGRKCIAAYYTRYHEDGGAARSSRGAHEHSKRSRFAGSRNQVNSARCIQATSRCLYPGNRPSLRRM</sequence>
<organism evidence="2 3">
    <name type="scientific">Pleurodeles waltl</name>
    <name type="common">Iberian ribbed newt</name>
    <dbReference type="NCBI Taxonomy" id="8319"/>
    <lineage>
        <taxon>Eukaryota</taxon>
        <taxon>Metazoa</taxon>
        <taxon>Chordata</taxon>
        <taxon>Craniata</taxon>
        <taxon>Vertebrata</taxon>
        <taxon>Euteleostomi</taxon>
        <taxon>Amphibia</taxon>
        <taxon>Batrachia</taxon>
        <taxon>Caudata</taxon>
        <taxon>Salamandroidea</taxon>
        <taxon>Salamandridae</taxon>
        <taxon>Pleurodelinae</taxon>
        <taxon>Pleurodeles</taxon>
    </lineage>
</organism>